<dbReference type="InterPro" id="IPR035172">
    <property type="entry name" value="DUF5302"/>
</dbReference>
<dbReference type="Pfam" id="PF17227">
    <property type="entry name" value="DUF5302"/>
    <property type="match status" value="1"/>
</dbReference>
<name>A0ABN2JZC3_9MICO</name>
<evidence type="ECO:0000313" key="2">
    <source>
        <dbReference type="EMBL" id="GAA1744491.1"/>
    </source>
</evidence>
<sequence>MANDSGKRALPDDDVKRKFREALERKKSGAGVDVSDSHDHGKVDHAHGPEAHQKMFRRKSGG</sequence>
<evidence type="ECO:0000313" key="3">
    <source>
        <dbReference type="Proteomes" id="UP001501475"/>
    </source>
</evidence>
<dbReference type="RefSeq" id="WP_324388361.1">
    <property type="nucleotide sequence ID" value="NZ_BAAAPN010000003.1"/>
</dbReference>
<keyword evidence="3" id="KW-1185">Reference proteome</keyword>
<comment type="caution">
    <text evidence="2">The sequence shown here is derived from an EMBL/GenBank/DDBJ whole genome shotgun (WGS) entry which is preliminary data.</text>
</comment>
<reference evidence="2 3" key="1">
    <citation type="journal article" date="2019" name="Int. J. Syst. Evol. Microbiol.">
        <title>The Global Catalogue of Microorganisms (GCM) 10K type strain sequencing project: providing services to taxonomists for standard genome sequencing and annotation.</title>
        <authorList>
            <consortium name="The Broad Institute Genomics Platform"/>
            <consortium name="The Broad Institute Genome Sequencing Center for Infectious Disease"/>
            <person name="Wu L."/>
            <person name="Ma J."/>
        </authorList>
    </citation>
    <scope>NUCLEOTIDE SEQUENCE [LARGE SCALE GENOMIC DNA]</scope>
    <source>
        <strain evidence="2 3">JCM 15591</strain>
    </source>
</reference>
<dbReference type="EMBL" id="BAAAPN010000003">
    <property type="protein sequence ID" value="GAA1744491.1"/>
    <property type="molecule type" value="Genomic_DNA"/>
</dbReference>
<gene>
    <name evidence="2" type="ORF">GCM10009810_01420</name>
</gene>
<proteinExistence type="predicted"/>
<dbReference type="Proteomes" id="UP001501475">
    <property type="component" value="Unassembled WGS sequence"/>
</dbReference>
<evidence type="ECO:0000256" key="1">
    <source>
        <dbReference type="SAM" id="MobiDB-lite"/>
    </source>
</evidence>
<protein>
    <submittedName>
        <fullName evidence="2">DUF5302 domain-containing protein</fullName>
    </submittedName>
</protein>
<feature type="compositionally biased region" description="Basic and acidic residues" evidence="1">
    <location>
        <begin position="35"/>
        <end position="53"/>
    </location>
</feature>
<accession>A0ABN2JZC3</accession>
<feature type="compositionally biased region" description="Basic and acidic residues" evidence="1">
    <location>
        <begin position="1"/>
        <end position="27"/>
    </location>
</feature>
<feature type="region of interest" description="Disordered" evidence="1">
    <location>
        <begin position="1"/>
        <end position="62"/>
    </location>
</feature>
<organism evidence="2 3">
    <name type="scientific">Nostocoides vanveenii</name>
    <dbReference type="NCBI Taxonomy" id="330835"/>
    <lineage>
        <taxon>Bacteria</taxon>
        <taxon>Bacillati</taxon>
        <taxon>Actinomycetota</taxon>
        <taxon>Actinomycetes</taxon>
        <taxon>Micrococcales</taxon>
        <taxon>Intrasporangiaceae</taxon>
        <taxon>Nostocoides</taxon>
    </lineage>
</organism>